<dbReference type="Proteomes" id="UP000030762">
    <property type="component" value="Unassembled WGS sequence"/>
</dbReference>
<keyword evidence="3" id="KW-1185">Reference proteome</keyword>
<dbReference type="OrthoDB" id="72441at2759"/>
<evidence type="ECO:0000313" key="2">
    <source>
        <dbReference type="EMBL" id="EQC37486.1"/>
    </source>
</evidence>
<reference evidence="2 3" key="1">
    <citation type="submission" date="2012-04" db="EMBL/GenBank/DDBJ databases">
        <title>The Genome Sequence of Saprolegnia declina VS20.</title>
        <authorList>
            <consortium name="The Broad Institute Genome Sequencing Platform"/>
            <person name="Russ C."/>
            <person name="Nusbaum C."/>
            <person name="Tyler B."/>
            <person name="van West P."/>
            <person name="Dieguez-Uribeondo J."/>
            <person name="de Bruijn I."/>
            <person name="Tripathy S."/>
            <person name="Jiang R."/>
            <person name="Young S.K."/>
            <person name="Zeng Q."/>
            <person name="Gargeya S."/>
            <person name="Fitzgerald M."/>
            <person name="Haas B."/>
            <person name="Abouelleil A."/>
            <person name="Alvarado L."/>
            <person name="Arachchi H.M."/>
            <person name="Berlin A."/>
            <person name="Chapman S.B."/>
            <person name="Goldberg J."/>
            <person name="Griggs A."/>
            <person name="Gujja S."/>
            <person name="Hansen M."/>
            <person name="Howarth C."/>
            <person name="Imamovic A."/>
            <person name="Larimer J."/>
            <person name="McCowen C."/>
            <person name="Montmayeur A."/>
            <person name="Murphy C."/>
            <person name="Neiman D."/>
            <person name="Pearson M."/>
            <person name="Priest M."/>
            <person name="Roberts A."/>
            <person name="Saif S."/>
            <person name="Shea T."/>
            <person name="Sisk P."/>
            <person name="Sykes S."/>
            <person name="Wortman J."/>
            <person name="Nusbaum C."/>
            <person name="Birren B."/>
        </authorList>
    </citation>
    <scope>NUCLEOTIDE SEQUENCE [LARGE SCALE GENOMIC DNA]</scope>
    <source>
        <strain evidence="2 3">VS20</strain>
    </source>
</reference>
<dbReference type="GO" id="GO:0016020">
    <property type="term" value="C:membrane"/>
    <property type="evidence" value="ECO:0007669"/>
    <property type="project" value="InterPro"/>
</dbReference>
<feature type="domain" description="Peroxin/Ferlin" evidence="1">
    <location>
        <begin position="212"/>
        <end position="244"/>
    </location>
</feature>
<dbReference type="AlphaFoldDB" id="T0QS38"/>
<evidence type="ECO:0000259" key="1">
    <source>
        <dbReference type="SMART" id="SM00694"/>
    </source>
</evidence>
<name>T0QS38_SAPDV</name>
<dbReference type="RefSeq" id="XP_008609006.1">
    <property type="nucleotide sequence ID" value="XM_008610784.1"/>
</dbReference>
<sequence>MATTTKVCSTAPRLLRVHVAGLVSASRLSCVASLPVKLAVVTKLRGHGTANVEHVTPAVANASSIAWDHEIYEFDLTEAEMYTRVLECVLIETDCLGWRIVLGSAKIPLSSLEMDRSHVHSKEVPFDALESNLRLQLHMDVWDVAQDAAAVDVEAFEHQRCVWGEWSQRHLRASDRPVYRCGPQTGNALATIVPPTPDNCVPSLGWAADESGWFYATSFAGPWHSSNASYPVRRRRLVHRYRPVEVPAKVVVAETDVVVGQSVAMPDMSIQASLAKRQIMTEDY</sequence>
<dbReference type="SUPFAM" id="SSF49562">
    <property type="entry name" value="C2 domain (Calcium/lipid-binding domain, CaLB)"/>
    <property type="match status" value="1"/>
</dbReference>
<gene>
    <name evidence="2" type="ORF">SDRG_05089</name>
</gene>
<accession>T0QS38</accession>
<organism evidence="2 3">
    <name type="scientific">Saprolegnia diclina (strain VS20)</name>
    <dbReference type="NCBI Taxonomy" id="1156394"/>
    <lineage>
        <taxon>Eukaryota</taxon>
        <taxon>Sar</taxon>
        <taxon>Stramenopiles</taxon>
        <taxon>Oomycota</taxon>
        <taxon>Saprolegniomycetes</taxon>
        <taxon>Saprolegniales</taxon>
        <taxon>Saprolegniaceae</taxon>
        <taxon>Saprolegnia</taxon>
    </lineage>
</organism>
<dbReference type="EMBL" id="JH767144">
    <property type="protein sequence ID" value="EQC37486.1"/>
    <property type="molecule type" value="Genomic_DNA"/>
</dbReference>
<dbReference type="VEuPathDB" id="FungiDB:SDRG_05089"/>
<dbReference type="GeneID" id="19945816"/>
<proteinExistence type="predicted"/>
<dbReference type="InterPro" id="IPR035892">
    <property type="entry name" value="C2_domain_sf"/>
</dbReference>
<dbReference type="SMART" id="SM00694">
    <property type="entry name" value="DysFC"/>
    <property type="match status" value="1"/>
</dbReference>
<dbReference type="InterPro" id="IPR006614">
    <property type="entry name" value="Peroxin/Ferlin"/>
</dbReference>
<dbReference type="InParanoid" id="T0QS38"/>
<dbReference type="OMA" id="SIAWDHE"/>
<evidence type="ECO:0000313" key="3">
    <source>
        <dbReference type="Proteomes" id="UP000030762"/>
    </source>
</evidence>
<protein>
    <recommendedName>
        <fullName evidence="1">Peroxin/Ferlin domain-containing protein</fullName>
    </recommendedName>
</protein>